<reference evidence="3" key="1">
    <citation type="submission" date="2025-08" db="UniProtKB">
        <authorList>
            <consortium name="RefSeq"/>
        </authorList>
    </citation>
    <scope>IDENTIFICATION</scope>
    <source>
        <tissue evidence="3">Whole body</tissue>
    </source>
</reference>
<dbReference type="KEGG" id="ccal:108627999"/>
<evidence type="ECO:0000313" key="3">
    <source>
        <dbReference type="RefSeq" id="XP_026671942.1"/>
    </source>
</evidence>
<keyword evidence="2" id="KW-1185">Reference proteome</keyword>
<dbReference type="Proteomes" id="UP000694925">
    <property type="component" value="Unplaced"/>
</dbReference>
<dbReference type="Pfam" id="PF16013">
    <property type="entry name" value="DUF4781"/>
    <property type="match status" value="1"/>
</dbReference>
<dbReference type="InterPro" id="IPR031962">
    <property type="entry name" value="DUF4781"/>
</dbReference>
<organism evidence="2 3">
    <name type="scientific">Ceratina calcarata</name>
    <dbReference type="NCBI Taxonomy" id="156304"/>
    <lineage>
        <taxon>Eukaryota</taxon>
        <taxon>Metazoa</taxon>
        <taxon>Ecdysozoa</taxon>
        <taxon>Arthropoda</taxon>
        <taxon>Hexapoda</taxon>
        <taxon>Insecta</taxon>
        <taxon>Pterygota</taxon>
        <taxon>Neoptera</taxon>
        <taxon>Endopterygota</taxon>
        <taxon>Hymenoptera</taxon>
        <taxon>Apocrita</taxon>
        <taxon>Aculeata</taxon>
        <taxon>Apoidea</taxon>
        <taxon>Anthophila</taxon>
        <taxon>Apidae</taxon>
        <taxon>Ceratina</taxon>
        <taxon>Zadontomerus</taxon>
    </lineage>
</organism>
<proteinExistence type="predicted"/>
<dbReference type="PANTHER" id="PTHR21115">
    <property type="entry name" value="GH06117P-RELATED"/>
    <property type="match status" value="1"/>
</dbReference>
<dbReference type="GeneID" id="108627999"/>
<evidence type="ECO:0000313" key="2">
    <source>
        <dbReference type="Proteomes" id="UP000694925"/>
    </source>
</evidence>
<feature type="domain" description="DUF4781" evidence="1">
    <location>
        <begin position="161"/>
        <end position="461"/>
    </location>
</feature>
<evidence type="ECO:0000259" key="1">
    <source>
        <dbReference type="Pfam" id="PF16013"/>
    </source>
</evidence>
<dbReference type="AlphaFoldDB" id="A0AAJ7S6R2"/>
<accession>A0AAJ7S6R2</accession>
<dbReference type="RefSeq" id="XP_026671942.1">
    <property type="nucleotide sequence ID" value="XM_026816141.1"/>
</dbReference>
<gene>
    <name evidence="3" type="primary">LOC108627999</name>
</gene>
<dbReference type="PANTHER" id="PTHR21115:SF0">
    <property type="entry name" value="GH06117P-RELATED"/>
    <property type="match status" value="1"/>
</dbReference>
<sequence length="672" mass="75035">MSSSQWDQMLQVAKMQQQEYYELLPEWTKYEKDEYTYLKQNIGFALFGPPSESTESTESNVLLNADTVIENDNIINAFHYKEEAQTVIDTVYDKVVEFGDGALEESYIYYGLIFNVAIYPPIPNLDEKKDISKDGKIKAIDQGTKKEVPESENVEVNMCSAPIFKILRSKDGVWYIDTHGRVYKSWMDYKENNTLPKCTMVLPMNGCYKADCSCAVTEDSSTVWLEILDSPACSTTSTVLQVTDTGTSVIGMIGLGLTVASIFTPAAPVAIGALAATGVSGVWATGRAVHNLVDRSTHEESINITNRSAFCSWLTITGGALGLAAAGGNAVLNKIVQSGNVVGKGPQVVHDVLLLSNLGVNGFGLGYQVYSMYQHYQEGGEIRVIDVLSLTTHVLFFGNAVMNMKFAGDLIESTQGKIVDDFRNDIRGKNLRKQFNRVKRNAAANNVDKMGENAEVIRYINNKYELRLANGISPSNNALNNNIILFDNGVIKVCGYSLLDPLKFVSWLIKLDLHRRTYSSAPLTSRDDGEAGGMASKLKDLLLTLLSNFSQNHRNISLPNIDEFDSTFEDMKYMKNGIVVFNLIFKIATALIEHKVEFKEYIVKAVHFIWCYVKESVRTNGLTVIFSIDNEEIQRALQKILQNILDHLDAVEERLMPAFETYVHKYLETFFS</sequence>
<name>A0AAJ7S6R2_9HYME</name>
<protein>
    <submittedName>
        <fullName evidence="3">Uncharacterized protein LOC108627999</fullName>
    </submittedName>
</protein>